<keyword evidence="3" id="KW-1185">Reference proteome</keyword>
<protein>
    <submittedName>
        <fullName evidence="2">Uncharacterized protein</fullName>
    </submittedName>
</protein>
<proteinExistence type="predicted"/>
<feature type="compositionally biased region" description="Polar residues" evidence="1">
    <location>
        <begin position="29"/>
        <end position="41"/>
    </location>
</feature>
<evidence type="ECO:0000313" key="2">
    <source>
        <dbReference type="EMBL" id="CUG07993.1"/>
    </source>
</evidence>
<organism evidence="2 3">
    <name type="scientific">Bodo saltans</name>
    <name type="common">Flagellated protozoan</name>
    <dbReference type="NCBI Taxonomy" id="75058"/>
    <lineage>
        <taxon>Eukaryota</taxon>
        <taxon>Discoba</taxon>
        <taxon>Euglenozoa</taxon>
        <taxon>Kinetoplastea</taxon>
        <taxon>Metakinetoplastina</taxon>
        <taxon>Eubodonida</taxon>
        <taxon>Bodonidae</taxon>
        <taxon>Bodo</taxon>
    </lineage>
</organism>
<dbReference type="VEuPathDB" id="TriTrypDB:BSAL_73950"/>
<feature type="region of interest" description="Disordered" evidence="1">
    <location>
        <begin position="1"/>
        <end position="67"/>
    </location>
</feature>
<reference evidence="3" key="1">
    <citation type="submission" date="2015-09" db="EMBL/GenBank/DDBJ databases">
        <authorList>
            <consortium name="Pathogen Informatics"/>
        </authorList>
    </citation>
    <scope>NUCLEOTIDE SEQUENCE [LARGE SCALE GENOMIC DNA]</scope>
    <source>
        <strain evidence="3">Lake Konstanz</strain>
    </source>
</reference>
<feature type="compositionally biased region" description="Polar residues" evidence="1">
    <location>
        <begin position="51"/>
        <end position="63"/>
    </location>
</feature>
<evidence type="ECO:0000256" key="1">
    <source>
        <dbReference type="SAM" id="MobiDB-lite"/>
    </source>
</evidence>
<accession>A0A0S4IY93</accession>
<feature type="compositionally biased region" description="Basic and acidic residues" evidence="1">
    <location>
        <begin position="17"/>
        <end position="28"/>
    </location>
</feature>
<name>A0A0S4IY93_BODSA</name>
<gene>
    <name evidence="2" type="ORF">BSAL_73950</name>
</gene>
<dbReference type="EMBL" id="CYKH01000635">
    <property type="protein sequence ID" value="CUG07993.1"/>
    <property type="molecule type" value="Genomic_DNA"/>
</dbReference>
<dbReference type="Proteomes" id="UP000051952">
    <property type="component" value="Unassembled WGS sequence"/>
</dbReference>
<dbReference type="AlphaFoldDB" id="A0A0S4IY93"/>
<evidence type="ECO:0000313" key="3">
    <source>
        <dbReference type="Proteomes" id="UP000051952"/>
    </source>
</evidence>
<dbReference type="OrthoDB" id="265010at2759"/>
<sequence>MDKEKTMEFLRGMKFMQRKEEAKRRESHQAQQGASFRQQTAEEGAEGETPQAASSSPLSSGNGPTIIAIQGSAGVSLGFRTAAPRRMKFSGGASTQIVSAPKEDVVSTLRQLEHEQGDDQEALPLSLQDVTATVSDNGSGAAPRRFVVSSSVRAPVMPKGLARQVGQDAARKKRDRDQEGDDYSDPRMRF</sequence>
<feature type="region of interest" description="Disordered" evidence="1">
    <location>
        <begin position="157"/>
        <end position="190"/>
    </location>
</feature>